<proteinExistence type="predicted"/>
<protein>
    <recommendedName>
        <fullName evidence="1">MacB-like periplasmic core domain-containing protein</fullName>
    </recommendedName>
</protein>
<evidence type="ECO:0000313" key="2">
    <source>
        <dbReference type="EMBL" id="GLQ61487.1"/>
    </source>
</evidence>
<dbReference type="AlphaFoldDB" id="A0AAV5NC22"/>
<dbReference type="EMBL" id="BSNU01000001">
    <property type="protein sequence ID" value="GLQ61487.1"/>
    <property type="molecule type" value="Genomic_DNA"/>
</dbReference>
<evidence type="ECO:0000313" key="3">
    <source>
        <dbReference type="Proteomes" id="UP001156614"/>
    </source>
</evidence>
<dbReference type="Proteomes" id="UP001156614">
    <property type="component" value="Unassembled WGS sequence"/>
</dbReference>
<keyword evidence="3" id="KW-1185">Reference proteome</keyword>
<reference evidence="3" key="1">
    <citation type="journal article" date="2019" name="Int. J. Syst. Evol. Microbiol.">
        <title>The Global Catalogue of Microorganisms (GCM) 10K type strain sequencing project: providing services to taxonomists for standard genome sequencing and annotation.</title>
        <authorList>
            <consortium name="The Broad Institute Genomics Platform"/>
            <consortium name="The Broad Institute Genome Sequencing Center for Infectious Disease"/>
            <person name="Wu L."/>
            <person name="Ma J."/>
        </authorList>
    </citation>
    <scope>NUCLEOTIDE SEQUENCE [LARGE SCALE GENOMIC DNA]</scope>
    <source>
        <strain evidence="3">NBRC 3267</strain>
    </source>
</reference>
<sequence>MALIVRYENSYDASVPNVSHLYVLNGVFRPTGHASSESDDVSFVPFPFLKQDFPEIGAAIRMLQEPLVVRAGLTLSQEKVTLTDPAFFSVFKFPLLAGDSSTALDGPGKVVISTDMARKYFGTEQALAKRLRIDNGQTEAIVSGILAQHDVHRLVCITGMGAGDSRGHGGFLYDCLFLPLMLRKVYEDKDRQEEAIRASALDWTIARADVADFVVQQLIADTWLRKAPLITW</sequence>
<comment type="caution">
    <text evidence="2">The sequence shown here is derived from an EMBL/GenBank/DDBJ whole genome shotgun (WGS) entry which is preliminary data.</text>
</comment>
<dbReference type="Pfam" id="PF12704">
    <property type="entry name" value="MacB_PCD"/>
    <property type="match status" value="1"/>
</dbReference>
<name>A0AAV5NC22_9PROT</name>
<organism evidence="2 3">
    <name type="scientific">Gluconobacter cerinus</name>
    <dbReference type="NCBI Taxonomy" id="38307"/>
    <lineage>
        <taxon>Bacteria</taxon>
        <taxon>Pseudomonadati</taxon>
        <taxon>Pseudomonadota</taxon>
        <taxon>Alphaproteobacteria</taxon>
        <taxon>Acetobacterales</taxon>
        <taxon>Acetobacteraceae</taxon>
        <taxon>Gluconobacter</taxon>
    </lineage>
</organism>
<accession>A0AAV5NC22</accession>
<evidence type="ECO:0000259" key="1">
    <source>
        <dbReference type="Pfam" id="PF12704"/>
    </source>
</evidence>
<gene>
    <name evidence="2" type="ORF">GCM10007867_03320</name>
</gene>
<feature type="domain" description="MacB-like periplasmic core" evidence="1">
    <location>
        <begin position="15"/>
        <end position="148"/>
    </location>
</feature>
<dbReference type="InterPro" id="IPR025857">
    <property type="entry name" value="MacB_PCD"/>
</dbReference>
<dbReference type="Gene3D" id="3.40.50.720">
    <property type="entry name" value="NAD(P)-binding Rossmann-like Domain"/>
    <property type="match status" value="1"/>
</dbReference>